<dbReference type="GO" id="GO:0016787">
    <property type="term" value="F:hydrolase activity"/>
    <property type="evidence" value="ECO:0007669"/>
    <property type="project" value="UniProtKB-KW"/>
</dbReference>
<organism evidence="2 4">
    <name type="scientific">Halarchaeum rubridurum</name>
    <dbReference type="NCBI Taxonomy" id="489911"/>
    <lineage>
        <taxon>Archaea</taxon>
        <taxon>Methanobacteriati</taxon>
        <taxon>Methanobacteriota</taxon>
        <taxon>Stenosarchaea group</taxon>
        <taxon>Halobacteria</taxon>
        <taxon>Halobacteriales</taxon>
        <taxon>Halobacteriaceae</taxon>
    </lineage>
</organism>
<keyword evidence="1" id="KW-1133">Transmembrane helix</keyword>
<dbReference type="Proteomes" id="UP000765891">
    <property type="component" value="Unassembled WGS sequence"/>
</dbReference>
<dbReference type="EMBL" id="BMOO01000001">
    <property type="protein sequence ID" value="GGM54476.1"/>
    <property type="molecule type" value="Genomic_DNA"/>
</dbReference>
<evidence type="ECO:0000313" key="3">
    <source>
        <dbReference type="EMBL" id="MBP1953760.1"/>
    </source>
</evidence>
<feature type="transmembrane region" description="Helical" evidence="1">
    <location>
        <begin position="201"/>
        <end position="219"/>
    </location>
</feature>
<evidence type="ECO:0000256" key="1">
    <source>
        <dbReference type="SAM" id="Phobius"/>
    </source>
</evidence>
<name>A0A830FXJ5_9EURY</name>
<reference evidence="2" key="2">
    <citation type="submission" date="2020-09" db="EMBL/GenBank/DDBJ databases">
        <authorList>
            <person name="Sun Q."/>
            <person name="Ohkuma M."/>
        </authorList>
    </citation>
    <scope>NUCLEOTIDE SEQUENCE</scope>
    <source>
        <strain evidence="2">JCM 16108</strain>
    </source>
</reference>
<evidence type="ECO:0000313" key="4">
    <source>
        <dbReference type="Proteomes" id="UP000614609"/>
    </source>
</evidence>
<dbReference type="AlphaFoldDB" id="A0A830FXJ5"/>
<feature type="transmembrane region" description="Helical" evidence="1">
    <location>
        <begin position="284"/>
        <end position="306"/>
    </location>
</feature>
<feature type="transmembrane region" description="Helical" evidence="1">
    <location>
        <begin position="231"/>
        <end position="249"/>
    </location>
</feature>
<feature type="transmembrane region" description="Helical" evidence="1">
    <location>
        <begin position="117"/>
        <end position="142"/>
    </location>
</feature>
<accession>A0A830FXJ5</accession>
<dbReference type="Proteomes" id="UP000614609">
    <property type="component" value="Unassembled WGS sequence"/>
</dbReference>
<dbReference type="EMBL" id="JAGGKO010000001">
    <property type="protein sequence ID" value="MBP1953760.1"/>
    <property type="molecule type" value="Genomic_DNA"/>
</dbReference>
<keyword evidence="3" id="KW-0378">Hydrolase</keyword>
<proteinExistence type="predicted"/>
<keyword evidence="1" id="KW-0472">Membrane</keyword>
<keyword evidence="4" id="KW-1185">Reference proteome</keyword>
<feature type="transmembrane region" description="Helical" evidence="1">
    <location>
        <begin position="149"/>
        <end position="168"/>
    </location>
</feature>
<comment type="caution">
    <text evidence="2">The sequence shown here is derived from an EMBL/GenBank/DDBJ whole genome shotgun (WGS) entry which is preliminary data.</text>
</comment>
<reference evidence="3" key="3">
    <citation type="submission" date="2021-03" db="EMBL/GenBank/DDBJ databases">
        <title>Genomic Encyclopedia of Type Strains, Phase IV (KMG-IV): sequencing the most valuable type-strain genomes for metagenomic binning, comparative biology and taxonomic classification.</title>
        <authorList>
            <person name="Goeker M."/>
        </authorList>
    </citation>
    <scope>NUCLEOTIDE SEQUENCE</scope>
    <source>
        <strain evidence="3">DSM 22443</strain>
    </source>
</reference>
<protein>
    <submittedName>
        <fullName evidence="3">Membrane-bound metal-dependent hydrolase YbcI (DUF457 family)</fullName>
    </submittedName>
</protein>
<dbReference type="OrthoDB" id="313450at2157"/>
<dbReference type="Pfam" id="PF04307">
    <property type="entry name" value="YdjM"/>
    <property type="match status" value="1"/>
</dbReference>
<dbReference type="RefSeq" id="WP_188869026.1">
    <property type="nucleotide sequence ID" value="NZ_BMOO01000001.1"/>
</dbReference>
<sequence>MFVGHETVAFALVALAAARYGLGRERALALGVAAGCFAAVPDVDMAYAPLGLLTVHSADALAAANAFWGASTEVHRAVTHSLVVAPLAAAVFALAAARDRPVRVAAAAGALALPVGALAVSGVLAGAVMALYVLAGVAIALLARRRLALGPRALAATALVGLLTHPFGDLLTGTPPEFLYPLPWHLLAARPTPFGDPTLDLLAAFALELACLWAGVYAYHRVTATPLREHLHGRAAAGAAYALAALVITPPTLDVSYHFVFSVVAVGAVGVVEPTKRRLPDLPSAAVTGLAAVTVAGVGYTLAYLLL</sequence>
<gene>
    <name evidence="2" type="ORF">GCM10009017_01000</name>
    <name evidence="3" type="ORF">J2752_000641</name>
</gene>
<evidence type="ECO:0000313" key="2">
    <source>
        <dbReference type="EMBL" id="GGM54476.1"/>
    </source>
</evidence>
<reference evidence="2" key="1">
    <citation type="journal article" date="2014" name="Int. J. Syst. Evol. Microbiol.">
        <title>Complete genome sequence of Corynebacterium casei LMG S-19264T (=DSM 44701T), isolated from a smear-ripened cheese.</title>
        <authorList>
            <consortium name="US DOE Joint Genome Institute (JGI-PGF)"/>
            <person name="Walter F."/>
            <person name="Albersmeier A."/>
            <person name="Kalinowski J."/>
            <person name="Ruckert C."/>
        </authorList>
    </citation>
    <scope>NUCLEOTIDE SEQUENCE</scope>
    <source>
        <strain evidence="2">JCM 16108</strain>
    </source>
</reference>
<keyword evidence="1" id="KW-0812">Transmembrane</keyword>
<dbReference type="InterPro" id="IPR007404">
    <property type="entry name" value="YdjM-like"/>
</dbReference>